<evidence type="ECO:0000313" key="2">
    <source>
        <dbReference type="EMBL" id="SPJ85268.1"/>
    </source>
</evidence>
<dbReference type="InterPro" id="IPR000210">
    <property type="entry name" value="BTB/POZ_dom"/>
</dbReference>
<dbReference type="Proteomes" id="UP001187734">
    <property type="component" value="Unassembled WGS sequence"/>
</dbReference>
<dbReference type="Gene3D" id="3.30.710.10">
    <property type="entry name" value="Potassium Channel Kv1.1, Chain A"/>
    <property type="match status" value="1"/>
</dbReference>
<keyword evidence="3" id="KW-1185">Reference proteome</keyword>
<dbReference type="SUPFAM" id="SSF54695">
    <property type="entry name" value="POZ domain"/>
    <property type="match status" value="1"/>
</dbReference>
<evidence type="ECO:0000313" key="3">
    <source>
        <dbReference type="Proteomes" id="UP001187734"/>
    </source>
</evidence>
<dbReference type="InterPro" id="IPR011333">
    <property type="entry name" value="SKP1/BTB/POZ_sf"/>
</dbReference>
<evidence type="ECO:0000259" key="1">
    <source>
        <dbReference type="PROSITE" id="PS50097"/>
    </source>
</evidence>
<name>A0AAE8MHZ7_9HYPO</name>
<dbReference type="EMBL" id="ONZP01000455">
    <property type="protein sequence ID" value="SPJ85268.1"/>
    <property type="molecule type" value="Genomic_DNA"/>
</dbReference>
<dbReference type="PANTHER" id="PTHR47843">
    <property type="entry name" value="BTB DOMAIN-CONTAINING PROTEIN-RELATED"/>
    <property type="match status" value="1"/>
</dbReference>
<reference evidence="2" key="1">
    <citation type="submission" date="2018-03" db="EMBL/GenBank/DDBJ databases">
        <authorList>
            <person name="Guldener U."/>
        </authorList>
    </citation>
    <scope>NUCLEOTIDE SEQUENCE</scope>
</reference>
<comment type="caution">
    <text evidence="2">The sequence shown here is derived from an EMBL/GenBank/DDBJ whole genome shotgun (WGS) entry which is preliminary data.</text>
</comment>
<proteinExistence type="predicted"/>
<accession>A0AAE8MHZ7</accession>
<sequence length="303" mass="33822">MASQAHAFLFSMVETGEFSDFTLVCDGCEFKLHQVVVCPQSLVIAAALCGGFKETTSKVITVSEFDISTVRYMISFLYTGEYKVGTKSEDSLLPGDEQCHDEADNFSQPCSGSESMKNETTENILSHLRVNAIADYYNVNNLARLANSKIKTILKQDQEADLFPRVIQEMSKSNRDAELCAMVASATAERMGDLIKLQDFQDVELEHTLVLGIFNALSTKIKVVQSQLDASQRLTASLVSIATNESERKRLFEERVDHSLSQLENTKICRHCAKDFGCIFEKRGPGSPVSHVLRCRDCRCRHP</sequence>
<gene>
    <name evidence="2" type="ORF">FTOL_11049</name>
</gene>
<dbReference type="PANTHER" id="PTHR47843:SF5">
    <property type="entry name" value="BTB_POZ DOMAIN PROTEIN"/>
    <property type="match status" value="1"/>
</dbReference>
<organism evidence="2 3">
    <name type="scientific">Fusarium torulosum</name>
    <dbReference type="NCBI Taxonomy" id="33205"/>
    <lineage>
        <taxon>Eukaryota</taxon>
        <taxon>Fungi</taxon>
        <taxon>Dikarya</taxon>
        <taxon>Ascomycota</taxon>
        <taxon>Pezizomycotina</taxon>
        <taxon>Sordariomycetes</taxon>
        <taxon>Hypocreomycetidae</taxon>
        <taxon>Hypocreales</taxon>
        <taxon>Nectriaceae</taxon>
        <taxon>Fusarium</taxon>
    </lineage>
</organism>
<dbReference type="CDD" id="cd18186">
    <property type="entry name" value="BTB_POZ_ZBTB_KLHL-like"/>
    <property type="match status" value="1"/>
</dbReference>
<protein>
    <recommendedName>
        <fullName evidence="1">BTB domain-containing protein</fullName>
    </recommendedName>
</protein>
<dbReference type="PROSITE" id="PS50097">
    <property type="entry name" value="BTB"/>
    <property type="match status" value="1"/>
</dbReference>
<dbReference type="Pfam" id="PF00651">
    <property type="entry name" value="BTB"/>
    <property type="match status" value="1"/>
</dbReference>
<feature type="domain" description="BTB" evidence="1">
    <location>
        <begin position="19"/>
        <end position="86"/>
    </location>
</feature>
<dbReference type="AlphaFoldDB" id="A0AAE8MHZ7"/>